<name>A0A382P995_9ZZZZ</name>
<dbReference type="AlphaFoldDB" id="A0A382P995"/>
<dbReference type="EMBL" id="UINC01105786">
    <property type="protein sequence ID" value="SVC69993.1"/>
    <property type="molecule type" value="Genomic_DNA"/>
</dbReference>
<accession>A0A382P995</accession>
<evidence type="ECO:0000313" key="1">
    <source>
        <dbReference type="EMBL" id="SVC69993.1"/>
    </source>
</evidence>
<proteinExistence type="predicted"/>
<feature type="non-terminal residue" evidence="1">
    <location>
        <position position="73"/>
    </location>
</feature>
<organism evidence="1">
    <name type="scientific">marine metagenome</name>
    <dbReference type="NCBI Taxonomy" id="408172"/>
    <lineage>
        <taxon>unclassified sequences</taxon>
        <taxon>metagenomes</taxon>
        <taxon>ecological metagenomes</taxon>
    </lineage>
</organism>
<gene>
    <name evidence="1" type="ORF">METZ01_LOCUS322847</name>
</gene>
<reference evidence="1" key="1">
    <citation type="submission" date="2018-05" db="EMBL/GenBank/DDBJ databases">
        <authorList>
            <person name="Lanie J.A."/>
            <person name="Ng W.-L."/>
            <person name="Kazmierczak K.M."/>
            <person name="Andrzejewski T.M."/>
            <person name="Davidsen T.M."/>
            <person name="Wayne K.J."/>
            <person name="Tettelin H."/>
            <person name="Glass J.I."/>
            <person name="Rusch D."/>
            <person name="Podicherti R."/>
            <person name="Tsui H.-C.T."/>
            <person name="Winkler M.E."/>
        </authorList>
    </citation>
    <scope>NUCLEOTIDE SEQUENCE</scope>
</reference>
<protein>
    <submittedName>
        <fullName evidence="1">Uncharacterized protein</fullName>
    </submittedName>
</protein>
<sequence length="73" mass="7731">MLGHEIRVPLNGGSPVATVANVRIAFLSFASVVLLAFVPLEEGLEFLQETYEVTIREGTNMAAVLSPDGSTLA</sequence>